<sequence length="183" mass="22025">MVMPTPSFNFEKHTSTCTYEEFVHSPFLQPPTSKLWVEHFSKKAFEQNPEFYRVFNLEFYLMKFMFPKEKKKILENNLVLKLLSPSLIINSDFKIRNKNKGATSRKRKRLFEYEAFVHSPLHSEPLKSELWLEHFSRKASRQNPEFYRAFNMQLNLLKLKYPKETDETLEEKLVLKLLNPNEQ</sequence>
<evidence type="ECO:0000313" key="1">
    <source>
        <dbReference type="EMBL" id="JAS09192.1"/>
    </source>
</evidence>
<gene>
    <name evidence="1" type="ORF">g.45306</name>
</gene>
<dbReference type="AlphaFoldDB" id="A0A1B6C6R6"/>
<accession>A0A1B6C6R6</accession>
<proteinExistence type="predicted"/>
<dbReference type="EMBL" id="GEDC01028106">
    <property type="protein sequence ID" value="JAS09192.1"/>
    <property type="molecule type" value="Transcribed_RNA"/>
</dbReference>
<name>A0A1B6C6R6_9HEMI</name>
<reference evidence="1" key="1">
    <citation type="submission" date="2015-12" db="EMBL/GenBank/DDBJ databases">
        <title>De novo transcriptome assembly of four potential Pierce s Disease insect vectors from Arizona vineyards.</title>
        <authorList>
            <person name="Tassone E.E."/>
        </authorList>
    </citation>
    <scope>NUCLEOTIDE SEQUENCE</scope>
</reference>
<organism evidence="1">
    <name type="scientific">Clastoptera arizonana</name>
    <name type="common">Arizona spittle bug</name>
    <dbReference type="NCBI Taxonomy" id="38151"/>
    <lineage>
        <taxon>Eukaryota</taxon>
        <taxon>Metazoa</taxon>
        <taxon>Ecdysozoa</taxon>
        <taxon>Arthropoda</taxon>
        <taxon>Hexapoda</taxon>
        <taxon>Insecta</taxon>
        <taxon>Pterygota</taxon>
        <taxon>Neoptera</taxon>
        <taxon>Paraneoptera</taxon>
        <taxon>Hemiptera</taxon>
        <taxon>Auchenorrhyncha</taxon>
        <taxon>Cercopoidea</taxon>
        <taxon>Clastopteridae</taxon>
        <taxon>Clastoptera</taxon>
    </lineage>
</organism>
<protein>
    <submittedName>
        <fullName evidence="1">Uncharacterized protein</fullName>
    </submittedName>
</protein>